<evidence type="ECO:0000256" key="2">
    <source>
        <dbReference type="ARBA" id="ARBA00004245"/>
    </source>
</evidence>
<name>A0A8S2QP40_9BILA</name>
<evidence type="ECO:0000256" key="3">
    <source>
        <dbReference type="ARBA" id="ARBA00009636"/>
    </source>
</evidence>
<dbReference type="InterPro" id="IPR002452">
    <property type="entry name" value="Alpha_tubulin"/>
</dbReference>
<evidence type="ECO:0000256" key="10">
    <source>
        <dbReference type="ARBA" id="ARBA00023134"/>
    </source>
</evidence>
<gene>
    <name evidence="15" type="ORF">GIL414_LOCUS17890</name>
</gene>
<dbReference type="FunFam" id="3.40.50.1440:FF:000007">
    <property type="entry name" value="Tubulin alpha chain"/>
    <property type="match status" value="1"/>
</dbReference>
<keyword evidence="10 13" id="KW-0342">GTP-binding</keyword>
<dbReference type="PRINTS" id="PR01162">
    <property type="entry name" value="ALPHATUBULIN"/>
</dbReference>
<dbReference type="GO" id="GO:0005525">
    <property type="term" value="F:GTP binding"/>
    <property type="evidence" value="ECO:0007669"/>
    <property type="project" value="UniProtKB-UniRule"/>
</dbReference>
<dbReference type="GO" id="GO:0046872">
    <property type="term" value="F:metal ion binding"/>
    <property type="evidence" value="ECO:0007669"/>
    <property type="project" value="UniProtKB-KW"/>
</dbReference>
<comment type="subunit">
    <text evidence="13">Dimer of alpha and beta chains. A typical microtubule is a hollow water-filled tube with an outer diameter of 25 nm and an inner diameter of 15 nM. Alpha-beta heterodimers associate head-to-tail to form protofilaments running lengthwise along the microtubule wall with the beta-tubulin subunit facing the microtubule plus end conferring a structural polarity. Microtubules usually have 13 protofilaments but different protofilament numbers can be found in some organisms and specialized cells.</text>
</comment>
<dbReference type="Pfam" id="PF00091">
    <property type="entry name" value="Tubulin"/>
    <property type="match status" value="1"/>
</dbReference>
<evidence type="ECO:0000256" key="11">
    <source>
        <dbReference type="ARBA" id="ARBA00023212"/>
    </source>
</evidence>
<comment type="cofactor">
    <cofactor evidence="1">
        <name>Mg(2+)</name>
        <dbReference type="ChEBI" id="CHEBI:18420"/>
    </cofactor>
</comment>
<comment type="caution">
    <text evidence="15">The sequence shown here is derived from an EMBL/GenBank/DDBJ whole genome shotgun (WGS) entry which is preliminary data.</text>
</comment>
<evidence type="ECO:0000313" key="16">
    <source>
        <dbReference type="Proteomes" id="UP000681720"/>
    </source>
</evidence>
<keyword evidence="7 13" id="KW-0547">Nucleotide-binding</keyword>
<comment type="function">
    <text evidence="13">Tubulin is the major constituent of microtubules, a cylinder consisting of laterally associated linear protofilaments composed of alpha- and beta-tubulin heterodimers. Microtubules grow by the addition of GTP-tubulin dimers to the microtubule end, where a stabilizing cap forms. Below the cap, tubulin dimers are in GDP-bound state, owing to GTPase activity of alpha-tubulin.</text>
</comment>
<dbReference type="GO" id="GO:0005200">
    <property type="term" value="F:structural constituent of cytoskeleton"/>
    <property type="evidence" value="ECO:0007669"/>
    <property type="project" value="InterPro"/>
</dbReference>
<proteinExistence type="inferred from homology"/>
<dbReference type="InterPro" id="IPR000217">
    <property type="entry name" value="Tubulin"/>
</dbReference>
<dbReference type="GO" id="GO:0016787">
    <property type="term" value="F:hydrolase activity"/>
    <property type="evidence" value="ECO:0007669"/>
    <property type="project" value="UniProtKB-KW"/>
</dbReference>
<reference evidence="15" key="1">
    <citation type="submission" date="2021-02" db="EMBL/GenBank/DDBJ databases">
        <authorList>
            <person name="Nowell W R."/>
        </authorList>
    </citation>
    <scope>NUCLEOTIDE SEQUENCE</scope>
</reference>
<evidence type="ECO:0000256" key="5">
    <source>
        <dbReference type="ARBA" id="ARBA00022701"/>
    </source>
</evidence>
<keyword evidence="9" id="KW-0460">Magnesium</keyword>
<dbReference type="SMART" id="SM00864">
    <property type="entry name" value="Tubulin"/>
    <property type="match status" value="1"/>
</dbReference>
<evidence type="ECO:0000256" key="9">
    <source>
        <dbReference type="ARBA" id="ARBA00022842"/>
    </source>
</evidence>
<dbReference type="EMBL" id="CAJOBJ010008642">
    <property type="protein sequence ID" value="CAF4117756.1"/>
    <property type="molecule type" value="Genomic_DNA"/>
</dbReference>
<comment type="subcellular location">
    <subcellularLocation>
        <location evidence="2">Cytoplasm</location>
        <location evidence="2">Cytoskeleton</location>
    </subcellularLocation>
</comment>
<keyword evidence="5 13" id="KW-0493">Microtubule</keyword>
<dbReference type="InterPro" id="IPR036525">
    <property type="entry name" value="Tubulin/FtsZ_GTPase_sf"/>
</dbReference>
<keyword evidence="6" id="KW-0479">Metal-binding</keyword>
<dbReference type="Gene3D" id="3.40.50.1440">
    <property type="entry name" value="Tubulin/FtsZ, GTPase domain"/>
    <property type="match status" value="1"/>
</dbReference>
<dbReference type="InterPro" id="IPR003008">
    <property type="entry name" value="Tubulin_FtsZ_GTPase"/>
</dbReference>
<organism evidence="15 16">
    <name type="scientific">Rotaria magnacalcarata</name>
    <dbReference type="NCBI Taxonomy" id="392030"/>
    <lineage>
        <taxon>Eukaryota</taxon>
        <taxon>Metazoa</taxon>
        <taxon>Spiralia</taxon>
        <taxon>Gnathifera</taxon>
        <taxon>Rotifera</taxon>
        <taxon>Eurotatoria</taxon>
        <taxon>Bdelloidea</taxon>
        <taxon>Philodinida</taxon>
        <taxon>Philodinidae</taxon>
        <taxon>Rotaria</taxon>
    </lineage>
</organism>
<comment type="catalytic activity">
    <reaction evidence="12">
        <text>GTP + H2O = GDP + phosphate + H(+)</text>
        <dbReference type="Rhea" id="RHEA:19669"/>
        <dbReference type="ChEBI" id="CHEBI:15377"/>
        <dbReference type="ChEBI" id="CHEBI:15378"/>
        <dbReference type="ChEBI" id="CHEBI:37565"/>
        <dbReference type="ChEBI" id="CHEBI:43474"/>
        <dbReference type="ChEBI" id="CHEBI:58189"/>
    </reaction>
    <physiologicalReaction direction="left-to-right" evidence="12">
        <dbReference type="Rhea" id="RHEA:19670"/>
    </physiologicalReaction>
</comment>
<evidence type="ECO:0000256" key="7">
    <source>
        <dbReference type="ARBA" id="ARBA00022741"/>
    </source>
</evidence>
<sequence length="332" mass="37495">MSSNRLLFIYVQYACFDLHKIHTISHNLAKYIAIIEQLHSQSNENERLKLAHHIHFLRIKIDGQMTSLDRLQEELLFSSFTENNSSLNEIDQNDSQHSLTSNELRHRQITTNHLNESYDLLEQDLAYLHEAIDEMRECISIHVGQAGVQIGNACWELYCLEHGIQPDGQMPSDKTIGGGDDSFNTFFSETGAGKHVPRAVFVDLEPTVIDEVRTGTYRQLFHPEQLITGKEDAANNYARGHYTIGKEIVDLVLDRIRKLADQCTGLQGFLIFHSFGGGTGSGFTSLLMERLSVDYGKKSKLEFAVYPAPQISTAVVEPYNSILTTHTTLEHS</sequence>
<dbReference type="PANTHER" id="PTHR11588">
    <property type="entry name" value="TUBULIN"/>
    <property type="match status" value="1"/>
</dbReference>
<keyword evidence="4" id="KW-0963">Cytoplasm</keyword>
<evidence type="ECO:0000256" key="12">
    <source>
        <dbReference type="ARBA" id="ARBA00049117"/>
    </source>
</evidence>
<dbReference type="GO" id="GO:0007017">
    <property type="term" value="P:microtubule-based process"/>
    <property type="evidence" value="ECO:0007669"/>
    <property type="project" value="InterPro"/>
</dbReference>
<accession>A0A8S2QP40</accession>
<evidence type="ECO:0000256" key="4">
    <source>
        <dbReference type="ARBA" id="ARBA00022490"/>
    </source>
</evidence>
<protein>
    <recommendedName>
        <fullName evidence="13">Tubulin alpha chain</fullName>
    </recommendedName>
</protein>
<dbReference type="GO" id="GO:0005874">
    <property type="term" value="C:microtubule"/>
    <property type="evidence" value="ECO:0007669"/>
    <property type="project" value="UniProtKB-KW"/>
</dbReference>
<evidence type="ECO:0000256" key="8">
    <source>
        <dbReference type="ARBA" id="ARBA00022801"/>
    </source>
</evidence>
<comment type="similarity">
    <text evidence="3 13">Belongs to the tubulin family.</text>
</comment>
<evidence type="ECO:0000256" key="1">
    <source>
        <dbReference type="ARBA" id="ARBA00001946"/>
    </source>
</evidence>
<dbReference type="AlphaFoldDB" id="A0A8S2QP40"/>
<dbReference type="Proteomes" id="UP000681720">
    <property type="component" value="Unassembled WGS sequence"/>
</dbReference>
<evidence type="ECO:0000259" key="14">
    <source>
        <dbReference type="SMART" id="SM00864"/>
    </source>
</evidence>
<evidence type="ECO:0000313" key="15">
    <source>
        <dbReference type="EMBL" id="CAF4117756.1"/>
    </source>
</evidence>
<keyword evidence="11" id="KW-0206">Cytoskeleton</keyword>
<dbReference type="PRINTS" id="PR01161">
    <property type="entry name" value="TUBULIN"/>
</dbReference>
<dbReference type="PROSITE" id="PS00227">
    <property type="entry name" value="TUBULIN"/>
    <property type="match status" value="1"/>
</dbReference>
<dbReference type="InterPro" id="IPR017975">
    <property type="entry name" value="Tubulin_CS"/>
</dbReference>
<dbReference type="SUPFAM" id="SSF52490">
    <property type="entry name" value="Tubulin nucleotide-binding domain-like"/>
    <property type="match status" value="1"/>
</dbReference>
<keyword evidence="8" id="KW-0378">Hydrolase</keyword>
<evidence type="ECO:0000256" key="13">
    <source>
        <dbReference type="RuleBase" id="RU000352"/>
    </source>
</evidence>
<evidence type="ECO:0000256" key="6">
    <source>
        <dbReference type="ARBA" id="ARBA00022723"/>
    </source>
</evidence>
<feature type="non-terminal residue" evidence="15">
    <location>
        <position position="1"/>
    </location>
</feature>
<feature type="domain" description="Tubulin/FtsZ GTPase" evidence="14">
    <location>
        <begin position="183"/>
        <end position="332"/>
    </location>
</feature>